<sequence length="358" mass="37826">MTVSSEHRPQLATIRTEDAVGTVLCHDITRIVPGESKGPVFRKGHVVRPEDVPVLLAVGKEHLYVYEPQPGLVHEDDAARRIAAAVMGSGLALTDPKEGRINAVAAIHGLLTVDVERLLRINSLGEVSLATLHTMQEVKEGQAVAGTRVIPLLADERQVEAVERICAPAADEPDGAPRPVVAVRPFRCASVGLVTTGSEIYHGRIEDKFGPVLHKKFTDLGSRVMGQTLTPDDGDLTRDAILDFIRGGADMVVVTGGMSVDPDDRTPASIRAAGGVVECYGAPTFPGAMFMLAHVGEVPVLGLPGCVMYHKASIFDLIVPRLLAGVKVGAADIAALGHGGYCAGCGECRYPVCPFGKN</sequence>
<gene>
    <name evidence="3" type="ORF">H9962_09030</name>
</gene>
<comment type="function">
    <text evidence="1">Catalyzes the insertion of molybdate into adenylated molybdopterin with the concomitant release of AMP.</text>
</comment>
<dbReference type="PANTHER" id="PTHR10192:SF28">
    <property type="entry name" value="MOLYBDOPTERIN MOLYBDENUMTRANSFERASE"/>
    <property type="match status" value="1"/>
</dbReference>
<evidence type="ECO:0000259" key="2">
    <source>
        <dbReference type="SMART" id="SM00852"/>
    </source>
</evidence>
<comment type="pathway">
    <text evidence="1">Cofactor biosynthesis; molybdopterin biosynthesis.</text>
</comment>
<keyword evidence="1" id="KW-0808">Transferase</keyword>
<organism evidence="3 4">
    <name type="scientific">Candidatus Mailhella merdigallinarum</name>
    <dbReference type="NCBI Taxonomy" id="2838658"/>
    <lineage>
        <taxon>Bacteria</taxon>
        <taxon>Pseudomonadati</taxon>
        <taxon>Thermodesulfobacteriota</taxon>
        <taxon>Desulfovibrionia</taxon>
        <taxon>Desulfovibrionales</taxon>
        <taxon>Desulfovibrionaceae</taxon>
        <taxon>Mailhella</taxon>
    </lineage>
</organism>
<name>A0A9D2KLK0_9BACT</name>
<reference evidence="3" key="2">
    <citation type="submission" date="2021-04" db="EMBL/GenBank/DDBJ databases">
        <authorList>
            <person name="Gilroy R."/>
        </authorList>
    </citation>
    <scope>NUCLEOTIDE SEQUENCE</scope>
    <source>
        <strain evidence="3">CHK186-16707</strain>
    </source>
</reference>
<keyword evidence="1" id="KW-0479">Metal-binding</keyword>
<dbReference type="GO" id="GO:0061599">
    <property type="term" value="F:molybdopterin molybdotransferase activity"/>
    <property type="evidence" value="ECO:0007669"/>
    <property type="project" value="UniProtKB-UniRule"/>
</dbReference>
<keyword evidence="1" id="KW-0500">Molybdenum</keyword>
<dbReference type="SMART" id="SM00852">
    <property type="entry name" value="MoCF_biosynth"/>
    <property type="match status" value="1"/>
</dbReference>
<dbReference type="PANTHER" id="PTHR10192">
    <property type="entry name" value="MOLYBDOPTERIN BIOSYNTHESIS PROTEIN"/>
    <property type="match status" value="1"/>
</dbReference>
<evidence type="ECO:0000313" key="3">
    <source>
        <dbReference type="EMBL" id="HJA09315.1"/>
    </source>
</evidence>
<comment type="similarity">
    <text evidence="1">Belongs to the MoeA family.</text>
</comment>
<dbReference type="EMBL" id="DXAN01000028">
    <property type="protein sequence ID" value="HJA09315.1"/>
    <property type="molecule type" value="Genomic_DNA"/>
</dbReference>
<protein>
    <recommendedName>
        <fullName evidence="1">Molybdopterin molybdenumtransferase</fullName>
        <ecNumber evidence="1">2.10.1.1</ecNumber>
    </recommendedName>
</protein>
<dbReference type="Pfam" id="PF00994">
    <property type="entry name" value="MoCF_biosynth"/>
    <property type="match status" value="1"/>
</dbReference>
<dbReference type="GO" id="GO:0005829">
    <property type="term" value="C:cytosol"/>
    <property type="evidence" value="ECO:0007669"/>
    <property type="project" value="TreeGrafter"/>
</dbReference>
<dbReference type="GO" id="GO:0006777">
    <property type="term" value="P:Mo-molybdopterin cofactor biosynthetic process"/>
    <property type="evidence" value="ECO:0007669"/>
    <property type="project" value="UniProtKB-UniRule"/>
</dbReference>
<dbReference type="GO" id="GO:0046872">
    <property type="term" value="F:metal ion binding"/>
    <property type="evidence" value="ECO:0007669"/>
    <property type="project" value="UniProtKB-UniRule"/>
</dbReference>
<comment type="caution">
    <text evidence="3">The sequence shown here is derived from an EMBL/GenBank/DDBJ whole genome shotgun (WGS) entry which is preliminary data.</text>
</comment>
<evidence type="ECO:0000256" key="1">
    <source>
        <dbReference type="RuleBase" id="RU365090"/>
    </source>
</evidence>
<dbReference type="Gene3D" id="3.40.980.10">
    <property type="entry name" value="MoaB/Mog-like domain"/>
    <property type="match status" value="1"/>
</dbReference>
<dbReference type="EC" id="2.10.1.1" evidence="1"/>
<evidence type="ECO:0000313" key="4">
    <source>
        <dbReference type="Proteomes" id="UP000824225"/>
    </source>
</evidence>
<comment type="cofactor">
    <cofactor evidence="1">
        <name>Mg(2+)</name>
        <dbReference type="ChEBI" id="CHEBI:18420"/>
    </cofactor>
</comment>
<dbReference type="Proteomes" id="UP000824225">
    <property type="component" value="Unassembled WGS sequence"/>
</dbReference>
<keyword evidence="1" id="KW-0501">Molybdenum cofactor biosynthesis</keyword>
<dbReference type="SUPFAM" id="SSF53218">
    <property type="entry name" value="Molybdenum cofactor biosynthesis proteins"/>
    <property type="match status" value="1"/>
</dbReference>
<comment type="catalytic activity">
    <reaction evidence="1">
        <text>adenylyl-molybdopterin + molybdate = Mo-molybdopterin + AMP + H(+)</text>
        <dbReference type="Rhea" id="RHEA:35047"/>
        <dbReference type="ChEBI" id="CHEBI:15378"/>
        <dbReference type="ChEBI" id="CHEBI:36264"/>
        <dbReference type="ChEBI" id="CHEBI:62727"/>
        <dbReference type="ChEBI" id="CHEBI:71302"/>
        <dbReference type="ChEBI" id="CHEBI:456215"/>
    </reaction>
</comment>
<dbReference type="InterPro" id="IPR001453">
    <property type="entry name" value="MoaB/Mog_dom"/>
</dbReference>
<reference evidence="3" key="1">
    <citation type="journal article" date="2021" name="PeerJ">
        <title>Extensive microbial diversity within the chicken gut microbiome revealed by metagenomics and culture.</title>
        <authorList>
            <person name="Gilroy R."/>
            <person name="Ravi A."/>
            <person name="Getino M."/>
            <person name="Pursley I."/>
            <person name="Horton D.L."/>
            <person name="Alikhan N.F."/>
            <person name="Baker D."/>
            <person name="Gharbi K."/>
            <person name="Hall N."/>
            <person name="Watson M."/>
            <person name="Adriaenssens E.M."/>
            <person name="Foster-Nyarko E."/>
            <person name="Jarju S."/>
            <person name="Secka A."/>
            <person name="Antonio M."/>
            <person name="Oren A."/>
            <person name="Chaudhuri R.R."/>
            <person name="La Ragione R."/>
            <person name="Hildebrand F."/>
            <person name="Pallen M.J."/>
        </authorList>
    </citation>
    <scope>NUCLEOTIDE SEQUENCE</scope>
    <source>
        <strain evidence="3">CHK186-16707</strain>
    </source>
</reference>
<dbReference type="CDD" id="cd03522">
    <property type="entry name" value="MoeA_like"/>
    <property type="match status" value="1"/>
</dbReference>
<dbReference type="InterPro" id="IPR036425">
    <property type="entry name" value="MoaB/Mog-like_dom_sf"/>
</dbReference>
<keyword evidence="1" id="KW-0460">Magnesium</keyword>
<accession>A0A9D2KLK0</accession>
<feature type="domain" description="MoaB/Mog" evidence="2">
    <location>
        <begin position="192"/>
        <end position="324"/>
    </location>
</feature>
<dbReference type="AlphaFoldDB" id="A0A9D2KLK0"/>
<dbReference type="InterPro" id="IPR038987">
    <property type="entry name" value="MoeA-like"/>
</dbReference>
<proteinExistence type="inferred from homology"/>